<reference evidence="5 6" key="1">
    <citation type="submission" date="2020-03" db="EMBL/GenBank/DDBJ databases">
        <title>Genomic Encyclopedia of Type Strains, Phase IV (KMG-V): Genome sequencing to study the core and pangenomes of soil and plant-associated prokaryotes.</title>
        <authorList>
            <person name="Whitman W."/>
        </authorList>
    </citation>
    <scope>NUCLEOTIDE SEQUENCE [LARGE SCALE GENOMIC DNA]</scope>
    <source>
        <strain evidence="5 6">1B</strain>
    </source>
</reference>
<dbReference type="InterPro" id="IPR041698">
    <property type="entry name" value="Methyltransf_25"/>
</dbReference>
<proteinExistence type="predicted"/>
<protein>
    <submittedName>
        <fullName evidence="5">SAM-dependent methyltransferase</fullName>
    </submittedName>
</protein>
<keyword evidence="1" id="KW-0808">Transferase</keyword>
<dbReference type="RefSeq" id="WP_168672097.1">
    <property type="nucleotide sequence ID" value="NZ_JAAVTK010000002.1"/>
</dbReference>
<feature type="signal peptide" evidence="3">
    <location>
        <begin position="1"/>
        <end position="29"/>
    </location>
</feature>
<evidence type="ECO:0000313" key="6">
    <source>
        <dbReference type="Proteomes" id="UP000717634"/>
    </source>
</evidence>
<gene>
    <name evidence="5" type="ORF">HBN54_001055</name>
</gene>
<comment type="caution">
    <text evidence="5">The sequence shown here is derived from an EMBL/GenBank/DDBJ whole genome shotgun (WGS) entry which is preliminary data.</text>
</comment>
<evidence type="ECO:0000256" key="3">
    <source>
        <dbReference type="SAM" id="SignalP"/>
    </source>
</evidence>
<feature type="domain" description="Methyltransferase" evidence="4">
    <location>
        <begin position="113"/>
        <end position="199"/>
    </location>
</feature>
<keyword evidence="6" id="KW-1185">Reference proteome</keyword>
<dbReference type="InterPro" id="IPR029063">
    <property type="entry name" value="SAM-dependent_MTases_sf"/>
</dbReference>
<dbReference type="Pfam" id="PF13649">
    <property type="entry name" value="Methyltransf_25"/>
    <property type="match status" value="1"/>
</dbReference>
<evidence type="ECO:0000313" key="5">
    <source>
        <dbReference type="EMBL" id="NKI88468.1"/>
    </source>
</evidence>
<feature type="compositionally biased region" description="Pro residues" evidence="2">
    <location>
        <begin position="43"/>
        <end position="55"/>
    </location>
</feature>
<name>A0ABX1HDZ4_9BACT</name>
<dbReference type="SUPFAM" id="SSF53335">
    <property type="entry name" value="S-adenosyl-L-methionine-dependent methyltransferases"/>
    <property type="match status" value="1"/>
</dbReference>
<dbReference type="PANTHER" id="PTHR43861">
    <property type="entry name" value="TRANS-ACONITATE 2-METHYLTRANSFERASE-RELATED"/>
    <property type="match status" value="1"/>
</dbReference>
<keyword evidence="5" id="KW-0489">Methyltransferase</keyword>
<organism evidence="5 6">
    <name type="scientific">Hymenobacter artigasi</name>
    <dbReference type="NCBI Taxonomy" id="2719616"/>
    <lineage>
        <taxon>Bacteria</taxon>
        <taxon>Pseudomonadati</taxon>
        <taxon>Bacteroidota</taxon>
        <taxon>Cytophagia</taxon>
        <taxon>Cytophagales</taxon>
        <taxon>Hymenobacteraceae</taxon>
        <taxon>Hymenobacter</taxon>
    </lineage>
</organism>
<dbReference type="CDD" id="cd02440">
    <property type="entry name" value="AdoMet_MTases"/>
    <property type="match status" value="1"/>
</dbReference>
<dbReference type="Gene3D" id="3.40.50.150">
    <property type="entry name" value="Vaccinia Virus protein VP39"/>
    <property type="match status" value="1"/>
</dbReference>
<dbReference type="Proteomes" id="UP000717634">
    <property type="component" value="Unassembled WGS sequence"/>
</dbReference>
<feature type="chain" id="PRO_5047190087" evidence="3">
    <location>
        <begin position="30"/>
        <end position="268"/>
    </location>
</feature>
<feature type="region of interest" description="Disordered" evidence="2">
    <location>
        <begin position="34"/>
        <end position="62"/>
    </location>
</feature>
<accession>A0ABX1HDZ4</accession>
<evidence type="ECO:0000256" key="2">
    <source>
        <dbReference type="SAM" id="MobiDB-lite"/>
    </source>
</evidence>
<evidence type="ECO:0000259" key="4">
    <source>
        <dbReference type="Pfam" id="PF13649"/>
    </source>
</evidence>
<evidence type="ECO:0000256" key="1">
    <source>
        <dbReference type="ARBA" id="ARBA00022679"/>
    </source>
</evidence>
<dbReference type="EMBL" id="JAAVTK010000002">
    <property type="protein sequence ID" value="NKI88468.1"/>
    <property type="molecule type" value="Genomic_DNA"/>
</dbReference>
<keyword evidence="3" id="KW-0732">Signal</keyword>
<sequence>MKSSSLLRLLPASLLLSMALFLIMSSARAQQPAPAAPAKRSLPPIPGLGPDPVLPASPTAAQQAAYNREMAERTRQRWNYLLTDSLMRARVLNEQPNALLVETVRNLRPGTALDADMGEGRNAIYLAQQGWQVTGADVAEKALDYARKRAAGLGVKITTEVADMATYDWGTNKWDLIVLSYAGGRDYAARVMRALKPGGLVVLEAFHMDATEKLQVVGGDYRVFFKTNELPTLYKAAGLKIVRYEEPIGTADFTKQQLRLVKMVAQKP</sequence>
<dbReference type="GO" id="GO:0032259">
    <property type="term" value="P:methylation"/>
    <property type="evidence" value="ECO:0007669"/>
    <property type="project" value="UniProtKB-KW"/>
</dbReference>
<dbReference type="GO" id="GO:0008168">
    <property type="term" value="F:methyltransferase activity"/>
    <property type="evidence" value="ECO:0007669"/>
    <property type="project" value="UniProtKB-KW"/>
</dbReference>